<dbReference type="PROSITE" id="PS50206">
    <property type="entry name" value="RHODANESE_3"/>
    <property type="match status" value="1"/>
</dbReference>
<evidence type="ECO:0000259" key="1">
    <source>
        <dbReference type="PROSITE" id="PS50206"/>
    </source>
</evidence>
<name>A0A8C6ZH72_NOTPE</name>
<dbReference type="InterPro" id="IPR001763">
    <property type="entry name" value="Rhodanese-like_dom"/>
</dbReference>
<dbReference type="Ensembl" id="ENSNPET00000014221.1">
    <property type="protein sequence ID" value="ENSNPEP00000013884.1"/>
    <property type="gene ID" value="ENSNPEG00000010377.1"/>
</dbReference>
<dbReference type="PANTHER" id="PTHR44086">
    <property type="entry name" value="THIOSULFATE SULFURTRANSFERASE RDL2, MITOCHONDRIAL-RELATED"/>
    <property type="match status" value="1"/>
</dbReference>
<dbReference type="PANTHER" id="PTHR44086:SF10">
    <property type="entry name" value="THIOSULFATE SULFURTRANSFERASE_RHODANESE-LIKE DOMAIN-CONTAINING PROTEIN 3"/>
    <property type="match status" value="1"/>
</dbReference>
<dbReference type="InterPro" id="IPR036873">
    <property type="entry name" value="Rhodanese-like_dom_sf"/>
</dbReference>
<dbReference type="SMART" id="SM00450">
    <property type="entry name" value="RHOD"/>
    <property type="match status" value="1"/>
</dbReference>
<feature type="domain" description="Rhodanese" evidence="1">
    <location>
        <begin position="53"/>
        <end position="155"/>
    </location>
</feature>
<accession>A0A8C6ZH72</accession>
<dbReference type="SUPFAM" id="SSF52821">
    <property type="entry name" value="Rhodanese/Cell cycle control phosphatase"/>
    <property type="match status" value="1"/>
</dbReference>
<proteinExistence type="predicted"/>
<reference evidence="2" key="2">
    <citation type="submission" date="2025-09" db="UniProtKB">
        <authorList>
            <consortium name="Ensembl"/>
        </authorList>
    </citation>
    <scope>IDENTIFICATION</scope>
</reference>
<dbReference type="Proteomes" id="UP000694420">
    <property type="component" value="Unplaced"/>
</dbReference>
<sequence length="155" mass="17576">RGPCGWQRRRELELASLRLAVSLAGPGSVSAVLRKLCSAAGRCVSYEELKDLKKNNIIHIDVRERWEIDRFGRIPESINIPLSELAEALQMSPGDFREQYHQKMPTKADHVVFSCLAGVRSKQALDFAVSLGFSRVQHYAGGFEEWAKREHLEKK</sequence>
<reference evidence="2" key="1">
    <citation type="submission" date="2025-08" db="UniProtKB">
        <authorList>
            <consortium name="Ensembl"/>
        </authorList>
    </citation>
    <scope>IDENTIFICATION</scope>
</reference>
<protein>
    <submittedName>
        <fullName evidence="2">Thiosulfate sulfurtransferase like domain containing 3</fullName>
    </submittedName>
</protein>
<organism evidence="2 3">
    <name type="scientific">Nothoprocta perdicaria</name>
    <name type="common">Chilean tinamou</name>
    <name type="synonym">Crypturus perdicarius</name>
    <dbReference type="NCBI Taxonomy" id="30464"/>
    <lineage>
        <taxon>Eukaryota</taxon>
        <taxon>Metazoa</taxon>
        <taxon>Chordata</taxon>
        <taxon>Craniata</taxon>
        <taxon>Vertebrata</taxon>
        <taxon>Euteleostomi</taxon>
        <taxon>Archelosauria</taxon>
        <taxon>Archosauria</taxon>
        <taxon>Dinosauria</taxon>
        <taxon>Saurischia</taxon>
        <taxon>Theropoda</taxon>
        <taxon>Coelurosauria</taxon>
        <taxon>Aves</taxon>
        <taxon>Palaeognathae</taxon>
        <taxon>Tinamiformes</taxon>
        <taxon>Tinamidae</taxon>
        <taxon>Nothoprocta</taxon>
    </lineage>
</organism>
<dbReference type="Gene3D" id="3.40.250.10">
    <property type="entry name" value="Rhodanese-like domain"/>
    <property type="match status" value="1"/>
</dbReference>
<evidence type="ECO:0000313" key="2">
    <source>
        <dbReference type="Ensembl" id="ENSNPEP00000013884.1"/>
    </source>
</evidence>
<evidence type="ECO:0000313" key="3">
    <source>
        <dbReference type="Proteomes" id="UP000694420"/>
    </source>
</evidence>
<keyword evidence="3" id="KW-1185">Reference proteome</keyword>
<dbReference type="AlphaFoldDB" id="A0A8C6ZH72"/>
<dbReference type="Pfam" id="PF00581">
    <property type="entry name" value="Rhodanese"/>
    <property type="match status" value="1"/>
</dbReference>
<gene>
    <name evidence="2" type="primary">TSTD3</name>
</gene>